<dbReference type="PRINTS" id="PR00625">
    <property type="entry name" value="JDOMAIN"/>
</dbReference>
<dbReference type="EMBL" id="BARS01004757">
    <property type="protein sequence ID" value="GAF83032.1"/>
    <property type="molecule type" value="Genomic_DNA"/>
</dbReference>
<dbReference type="InterPro" id="IPR036869">
    <property type="entry name" value="J_dom_sf"/>
</dbReference>
<protein>
    <recommendedName>
        <fullName evidence="1">J domain-containing protein</fullName>
    </recommendedName>
</protein>
<evidence type="ECO:0000313" key="2">
    <source>
        <dbReference type="EMBL" id="GAF83032.1"/>
    </source>
</evidence>
<accession>X0T4F6</accession>
<dbReference type="InterPro" id="IPR001623">
    <property type="entry name" value="DnaJ_domain"/>
</dbReference>
<feature type="non-terminal residue" evidence="2">
    <location>
        <position position="1"/>
    </location>
</feature>
<dbReference type="AlphaFoldDB" id="X0T4F6"/>
<gene>
    <name evidence="2" type="ORF">S01H1_09304</name>
</gene>
<name>X0T4F6_9ZZZZ</name>
<feature type="domain" description="J" evidence="1">
    <location>
        <begin position="1"/>
        <end position="58"/>
    </location>
</feature>
<dbReference type="Gene3D" id="1.10.287.110">
    <property type="entry name" value="DnaJ domain"/>
    <property type="match status" value="1"/>
</dbReference>
<proteinExistence type="predicted"/>
<dbReference type="CDD" id="cd06257">
    <property type="entry name" value="DnaJ"/>
    <property type="match status" value="1"/>
</dbReference>
<sequence>EDASEEALKKAYRRASMKYHPDLNPNDNDTVKRFLLVKCAYELLAKDKPCEMLLEEIKSWTGVPENDKYKLDNLWGHFLWWREKFFD</sequence>
<comment type="caution">
    <text evidence="2">The sequence shown here is derived from an EMBL/GenBank/DDBJ whole genome shotgun (WGS) entry which is preliminary data.</text>
</comment>
<dbReference type="SUPFAM" id="SSF46565">
    <property type="entry name" value="Chaperone J-domain"/>
    <property type="match status" value="1"/>
</dbReference>
<evidence type="ECO:0000259" key="1">
    <source>
        <dbReference type="PROSITE" id="PS50076"/>
    </source>
</evidence>
<dbReference type="PROSITE" id="PS50076">
    <property type="entry name" value="DNAJ_2"/>
    <property type="match status" value="1"/>
</dbReference>
<reference evidence="2" key="1">
    <citation type="journal article" date="2014" name="Front. Microbiol.">
        <title>High frequency of phylogenetically diverse reductive dehalogenase-homologous genes in deep subseafloor sedimentary metagenomes.</title>
        <authorList>
            <person name="Kawai M."/>
            <person name="Futagami T."/>
            <person name="Toyoda A."/>
            <person name="Takaki Y."/>
            <person name="Nishi S."/>
            <person name="Hori S."/>
            <person name="Arai W."/>
            <person name="Tsubouchi T."/>
            <person name="Morono Y."/>
            <person name="Uchiyama I."/>
            <person name="Ito T."/>
            <person name="Fujiyama A."/>
            <person name="Inagaki F."/>
            <person name="Takami H."/>
        </authorList>
    </citation>
    <scope>NUCLEOTIDE SEQUENCE</scope>
    <source>
        <strain evidence="2">Expedition CK06-06</strain>
    </source>
</reference>
<dbReference type="Pfam" id="PF00226">
    <property type="entry name" value="DnaJ"/>
    <property type="match status" value="1"/>
</dbReference>
<dbReference type="SMART" id="SM00271">
    <property type="entry name" value="DnaJ"/>
    <property type="match status" value="1"/>
</dbReference>
<organism evidence="2">
    <name type="scientific">marine sediment metagenome</name>
    <dbReference type="NCBI Taxonomy" id="412755"/>
    <lineage>
        <taxon>unclassified sequences</taxon>
        <taxon>metagenomes</taxon>
        <taxon>ecological metagenomes</taxon>
    </lineage>
</organism>